<evidence type="ECO:0000313" key="2">
    <source>
        <dbReference type="Proteomes" id="UP000789831"/>
    </source>
</evidence>
<evidence type="ECO:0000313" key="1">
    <source>
        <dbReference type="EMBL" id="CAG8582259.1"/>
    </source>
</evidence>
<comment type="caution">
    <text evidence="1">The sequence shown here is derived from an EMBL/GenBank/DDBJ whole genome shotgun (WGS) entry which is preliminary data.</text>
</comment>
<proteinExistence type="predicted"/>
<dbReference type="Proteomes" id="UP000789831">
    <property type="component" value="Unassembled WGS sequence"/>
</dbReference>
<gene>
    <name evidence="1" type="ORF">AGERDE_LOCUS8184</name>
</gene>
<name>A0A9N9C084_9GLOM</name>
<keyword evidence="2" id="KW-1185">Reference proteome</keyword>
<dbReference type="EMBL" id="CAJVPL010001666">
    <property type="protein sequence ID" value="CAG8582259.1"/>
    <property type="molecule type" value="Genomic_DNA"/>
</dbReference>
<protein>
    <submittedName>
        <fullName evidence="1">3649_t:CDS:1</fullName>
    </submittedName>
</protein>
<organism evidence="1 2">
    <name type="scientific">Ambispora gerdemannii</name>
    <dbReference type="NCBI Taxonomy" id="144530"/>
    <lineage>
        <taxon>Eukaryota</taxon>
        <taxon>Fungi</taxon>
        <taxon>Fungi incertae sedis</taxon>
        <taxon>Mucoromycota</taxon>
        <taxon>Glomeromycotina</taxon>
        <taxon>Glomeromycetes</taxon>
        <taxon>Archaeosporales</taxon>
        <taxon>Ambisporaceae</taxon>
        <taxon>Ambispora</taxon>
    </lineage>
</organism>
<sequence length="43" mass="4848">MANEKPDISSTFVPIDSLYAPAVHLALGYKFNISCMLYYDYKG</sequence>
<dbReference type="OrthoDB" id="10648769at2759"/>
<dbReference type="AlphaFoldDB" id="A0A9N9C084"/>
<reference evidence="1" key="1">
    <citation type="submission" date="2021-06" db="EMBL/GenBank/DDBJ databases">
        <authorList>
            <person name="Kallberg Y."/>
            <person name="Tangrot J."/>
            <person name="Rosling A."/>
        </authorList>
    </citation>
    <scope>NUCLEOTIDE SEQUENCE</scope>
    <source>
        <strain evidence="1">MT106</strain>
    </source>
</reference>
<feature type="non-terminal residue" evidence="1">
    <location>
        <position position="1"/>
    </location>
</feature>
<accession>A0A9N9C084</accession>